<dbReference type="Pfam" id="PF00665">
    <property type="entry name" value="rve"/>
    <property type="match status" value="1"/>
</dbReference>
<dbReference type="SUPFAM" id="SSF56672">
    <property type="entry name" value="DNA/RNA polymerases"/>
    <property type="match status" value="1"/>
</dbReference>
<dbReference type="Gene3D" id="3.30.420.10">
    <property type="entry name" value="Ribonuclease H-like superfamily/Ribonuclease H"/>
    <property type="match status" value="1"/>
</dbReference>
<name>A0AAE0QHT0_9TELE</name>
<dbReference type="EMBL" id="JAUCMX010000015">
    <property type="protein sequence ID" value="KAK3521444.1"/>
    <property type="molecule type" value="Genomic_DNA"/>
</dbReference>
<dbReference type="GO" id="GO:0003676">
    <property type="term" value="F:nucleic acid binding"/>
    <property type="evidence" value="ECO:0007669"/>
    <property type="project" value="InterPro"/>
</dbReference>
<dbReference type="InterPro" id="IPR041577">
    <property type="entry name" value="RT_RNaseH_2"/>
</dbReference>
<dbReference type="GO" id="GO:0003824">
    <property type="term" value="F:catalytic activity"/>
    <property type="evidence" value="ECO:0007669"/>
    <property type="project" value="UniProtKB-KW"/>
</dbReference>
<dbReference type="InterPro" id="IPR012337">
    <property type="entry name" value="RNaseH-like_sf"/>
</dbReference>
<keyword evidence="1" id="KW-0511">Multifunctional enzyme</keyword>
<dbReference type="InterPro" id="IPR001584">
    <property type="entry name" value="Integrase_cat-core"/>
</dbReference>
<dbReference type="InterPro" id="IPR043502">
    <property type="entry name" value="DNA/RNA_pol_sf"/>
</dbReference>
<dbReference type="Proteomes" id="UP001274896">
    <property type="component" value="Unassembled WGS sequence"/>
</dbReference>
<dbReference type="Pfam" id="PF17919">
    <property type="entry name" value="RT_RNaseH_2"/>
    <property type="match status" value="1"/>
</dbReference>
<dbReference type="PANTHER" id="PTHR37984:SF5">
    <property type="entry name" value="PROTEIN NYNRIN-LIKE"/>
    <property type="match status" value="1"/>
</dbReference>
<keyword evidence="4" id="KW-1185">Reference proteome</keyword>
<dbReference type="CDD" id="cd09274">
    <property type="entry name" value="RNase_HI_RT_Ty3"/>
    <property type="match status" value="1"/>
</dbReference>
<accession>A0AAE0QHT0</accession>
<evidence type="ECO:0000313" key="3">
    <source>
        <dbReference type="EMBL" id="KAK3521444.1"/>
    </source>
</evidence>
<proteinExistence type="predicted"/>
<dbReference type="PROSITE" id="PS50994">
    <property type="entry name" value="INTEGRASE"/>
    <property type="match status" value="1"/>
</dbReference>
<sequence>MDQSKVQAVTGWPEPTTKLLCSTQARQAFARLKQSFTTAPILRHPDPDLPFVVELDTFSSCGVGAVLSQRYGTPSKLHPCAFYSRKLTSAEANYDVGNKELLSIKAALEEWRHWLEGARHPFLVLTNHRNLEYLKGAKQLNSCQTRWALFFTSFNFSVTYRRGSKNGKADALSQQFEAVPPPPHPDPILPQAAILSPVRWNLMEEIQQAHAEEPPPANCPPDRVYVPSRYHHRVMQWIHESLSTGQPGVHRSSQLLRCRFWWSTLRCDFEDFVKSSGGFMTVMVVIDRFSKACKLVPMKELPTILQTADALFQHIFRNFSLPEDIILDRGSHFTSEVWGAFCKQLGISVSLSSGYHPQSNGQAVRLNQEIGRFLRAYCSRKQQHWSEFLPWAEYAQNSLTHSSTGLTPVVRGALRRGSSGRLVSVQSGGLPVRSQGDAQSDNTVMDNITVRQGETVFLRSCFQLLPVQGRHSGPTGPHNNLANVLRQMPFLTQPSHFSRLGTGTESSGWGLGIGWELNLGLPHDRQETYH</sequence>
<evidence type="ECO:0000313" key="4">
    <source>
        <dbReference type="Proteomes" id="UP001274896"/>
    </source>
</evidence>
<dbReference type="AlphaFoldDB" id="A0AAE0QHT0"/>
<organism evidence="3 4">
    <name type="scientific">Hemibagrus guttatus</name>
    <dbReference type="NCBI Taxonomy" id="175788"/>
    <lineage>
        <taxon>Eukaryota</taxon>
        <taxon>Metazoa</taxon>
        <taxon>Chordata</taxon>
        <taxon>Craniata</taxon>
        <taxon>Vertebrata</taxon>
        <taxon>Euteleostomi</taxon>
        <taxon>Actinopterygii</taxon>
        <taxon>Neopterygii</taxon>
        <taxon>Teleostei</taxon>
        <taxon>Ostariophysi</taxon>
        <taxon>Siluriformes</taxon>
        <taxon>Bagridae</taxon>
        <taxon>Hemibagrus</taxon>
    </lineage>
</organism>
<dbReference type="PANTHER" id="PTHR37984">
    <property type="entry name" value="PROTEIN CBG26694"/>
    <property type="match status" value="1"/>
</dbReference>
<protein>
    <recommendedName>
        <fullName evidence="2">Integrase catalytic domain-containing protein</fullName>
    </recommendedName>
</protein>
<dbReference type="InterPro" id="IPR050951">
    <property type="entry name" value="Retrovirus_Pol_polyprotein"/>
</dbReference>
<evidence type="ECO:0000256" key="1">
    <source>
        <dbReference type="ARBA" id="ARBA00023268"/>
    </source>
</evidence>
<feature type="domain" description="Integrase catalytic" evidence="2">
    <location>
        <begin position="243"/>
        <end position="416"/>
    </location>
</feature>
<dbReference type="GO" id="GO:0015074">
    <property type="term" value="P:DNA integration"/>
    <property type="evidence" value="ECO:0007669"/>
    <property type="project" value="InterPro"/>
</dbReference>
<gene>
    <name evidence="3" type="ORF">QTP70_004972</name>
</gene>
<reference evidence="3" key="1">
    <citation type="submission" date="2023-06" db="EMBL/GenBank/DDBJ databases">
        <title>Male Hemibagrus guttatus genome.</title>
        <authorList>
            <person name="Bian C."/>
        </authorList>
    </citation>
    <scope>NUCLEOTIDE SEQUENCE</scope>
    <source>
        <strain evidence="3">Male_cb2023</strain>
        <tissue evidence="3">Muscle</tissue>
    </source>
</reference>
<comment type="caution">
    <text evidence="3">The sequence shown here is derived from an EMBL/GenBank/DDBJ whole genome shotgun (WGS) entry which is preliminary data.</text>
</comment>
<dbReference type="InterPro" id="IPR036397">
    <property type="entry name" value="RNaseH_sf"/>
</dbReference>
<evidence type="ECO:0000259" key="2">
    <source>
        <dbReference type="PROSITE" id="PS50994"/>
    </source>
</evidence>
<dbReference type="SUPFAM" id="SSF53098">
    <property type="entry name" value="Ribonuclease H-like"/>
    <property type="match status" value="1"/>
</dbReference>